<protein>
    <submittedName>
        <fullName evidence="5">N-alpha-acetyltransferase 30</fullName>
    </submittedName>
</protein>
<dbReference type="CDD" id="cd04301">
    <property type="entry name" value="NAT_SF"/>
    <property type="match status" value="1"/>
</dbReference>
<evidence type="ECO:0000313" key="6">
    <source>
        <dbReference type="Proteomes" id="UP000078046"/>
    </source>
</evidence>
<dbReference type="PANTHER" id="PTHR45896:SF1">
    <property type="entry name" value="N-ALPHA-ACETYLTRANSFERASE 30"/>
    <property type="match status" value="1"/>
</dbReference>
<feature type="domain" description="N-acetyltransferase" evidence="4">
    <location>
        <begin position="95"/>
        <end position="244"/>
    </location>
</feature>
<gene>
    <name evidence="5" type="ORF">A3Q56_01754</name>
</gene>
<sequence>MLTSEDNPEESETIQEIINNINICDNIPENVNLSLQNFYLDKKHSETLIQKIGEIDINCIENEIKQNELFSTIDKCNVNQKNDQSNKNHIATFPYTYIQLSTDQHLIDLDHVLSKDLSEPYSIFTYRYFIKDNKDLSFLTYDQDKCIGVIMCKLDYTLFGKLRGYIGMIAVLKEYRRKGIARNLFLLSSNTMCKYKCCEIYLETEVKNKDALQFYQSLGFTRTKRLYRYYMNENDAFVMSRPLSKSTYFDTSCINLQITKCIY</sequence>
<dbReference type="PANTHER" id="PTHR45896">
    <property type="entry name" value="N-ALPHA-ACETYLTRANSFERASE 30"/>
    <property type="match status" value="1"/>
</dbReference>
<dbReference type="AlphaFoldDB" id="A0A177B8A2"/>
<dbReference type="InterPro" id="IPR016181">
    <property type="entry name" value="Acyl_CoA_acyltransferase"/>
</dbReference>
<accession>A0A177B8A2</accession>
<reference evidence="5 6" key="1">
    <citation type="submission" date="2016-04" db="EMBL/GenBank/DDBJ databases">
        <title>The genome of Intoshia linei affirms orthonectids as highly simplified spiralians.</title>
        <authorList>
            <person name="Mikhailov K.V."/>
            <person name="Slusarev G.S."/>
            <person name="Nikitin M.A."/>
            <person name="Logacheva M.D."/>
            <person name="Penin A."/>
            <person name="Aleoshin V."/>
            <person name="Panchin Y.V."/>
        </authorList>
    </citation>
    <scope>NUCLEOTIDE SEQUENCE [LARGE SCALE GENOMIC DNA]</scope>
    <source>
        <strain evidence="5">Intl2013</strain>
        <tissue evidence="5">Whole animal</tissue>
    </source>
</reference>
<dbReference type="GO" id="GO:0004596">
    <property type="term" value="F:protein-N-terminal amino-acid acetyltransferase activity"/>
    <property type="evidence" value="ECO:0007669"/>
    <property type="project" value="InterPro"/>
</dbReference>
<comment type="similarity">
    <text evidence="3">Belongs to the acetyltransferase family. MAK3 subfamily.</text>
</comment>
<evidence type="ECO:0000256" key="1">
    <source>
        <dbReference type="ARBA" id="ARBA00022679"/>
    </source>
</evidence>
<dbReference type="Proteomes" id="UP000078046">
    <property type="component" value="Unassembled WGS sequence"/>
</dbReference>
<keyword evidence="6" id="KW-1185">Reference proteome</keyword>
<organism evidence="5 6">
    <name type="scientific">Intoshia linei</name>
    <dbReference type="NCBI Taxonomy" id="1819745"/>
    <lineage>
        <taxon>Eukaryota</taxon>
        <taxon>Metazoa</taxon>
        <taxon>Spiralia</taxon>
        <taxon>Lophotrochozoa</taxon>
        <taxon>Mesozoa</taxon>
        <taxon>Orthonectida</taxon>
        <taxon>Rhopaluridae</taxon>
        <taxon>Intoshia</taxon>
    </lineage>
</organism>
<evidence type="ECO:0000256" key="3">
    <source>
        <dbReference type="ARBA" id="ARBA00024025"/>
    </source>
</evidence>
<dbReference type="Pfam" id="PF00583">
    <property type="entry name" value="Acetyltransf_1"/>
    <property type="match status" value="1"/>
</dbReference>
<dbReference type="SUPFAM" id="SSF55729">
    <property type="entry name" value="Acyl-CoA N-acyltransferases (Nat)"/>
    <property type="match status" value="1"/>
</dbReference>
<keyword evidence="2" id="KW-0012">Acyltransferase</keyword>
<evidence type="ECO:0000256" key="2">
    <source>
        <dbReference type="ARBA" id="ARBA00023315"/>
    </source>
</evidence>
<comment type="caution">
    <text evidence="5">The sequence shown here is derived from an EMBL/GenBank/DDBJ whole genome shotgun (WGS) entry which is preliminary data.</text>
</comment>
<dbReference type="GO" id="GO:0031417">
    <property type="term" value="C:NatC complex"/>
    <property type="evidence" value="ECO:0007669"/>
    <property type="project" value="TreeGrafter"/>
</dbReference>
<evidence type="ECO:0000313" key="5">
    <source>
        <dbReference type="EMBL" id="OAF70475.1"/>
    </source>
</evidence>
<dbReference type="InterPro" id="IPR044542">
    <property type="entry name" value="NAA30-like"/>
</dbReference>
<dbReference type="InterPro" id="IPR000182">
    <property type="entry name" value="GNAT_dom"/>
</dbReference>
<dbReference type="EMBL" id="LWCA01000144">
    <property type="protein sequence ID" value="OAF70475.1"/>
    <property type="molecule type" value="Genomic_DNA"/>
</dbReference>
<dbReference type="PROSITE" id="PS51186">
    <property type="entry name" value="GNAT"/>
    <property type="match status" value="1"/>
</dbReference>
<proteinExistence type="inferred from homology"/>
<evidence type="ECO:0000259" key="4">
    <source>
        <dbReference type="PROSITE" id="PS51186"/>
    </source>
</evidence>
<dbReference type="Gene3D" id="3.40.630.30">
    <property type="match status" value="1"/>
</dbReference>
<keyword evidence="1 5" id="KW-0808">Transferase</keyword>
<dbReference type="OrthoDB" id="249099at2759"/>
<name>A0A177B8A2_9BILA</name>